<dbReference type="Proteomes" id="UP001558713">
    <property type="component" value="Unassembled WGS sequence"/>
</dbReference>
<gene>
    <name evidence="1" type="ORF">V5N11_036187</name>
</gene>
<dbReference type="AlphaFoldDB" id="A0ABD1C792"/>
<accession>A0ABD1C792</accession>
<keyword evidence="2" id="KW-1185">Reference proteome</keyword>
<name>A0ABD1C792_CARAN</name>
<dbReference type="EMBL" id="JBANAX010000036">
    <property type="protein sequence ID" value="KAL1225267.1"/>
    <property type="molecule type" value="Genomic_DNA"/>
</dbReference>
<evidence type="ECO:0000313" key="1">
    <source>
        <dbReference type="EMBL" id="KAL1225267.1"/>
    </source>
</evidence>
<proteinExistence type="predicted"/>
<organism evidence="1 2">
    <name type="scientific">Cardamine amara subsp. amara</name>
    <dbReference type="NCBI Taxonomy" id="228776"/>
    <lineage>
        <taxon>Eukaryota</taxon>
        <taxon>Viridiplantae</taxon>
        <taxon>Streptophyta</taxon>
        <taxon>Embryophyta</taxon>
        <taxon>Tracheophyta</taxon>
        <taxon>Spermatophyta</taxon>
        <taxon>Magnoliopsida</taxon>
        <taxon>eudicotyledons</taxon>
        <taxon>Gunneridae</taxon>
        <taxon>Pentapetalae</taxon>
        <taxon>rosids</taxon>
        <taxon>malvids</taxon>
        <taxon>Brassicales</taxon>
        <taxon>Brassicaceae</taxon>
        <taxon>Cardamineae</taxon>
        <taxon>Cardamine</taxon>
    </lineage>
</organism>
<reference evidence="1 2" key="1">
    <citation type="submission" date="2024-04" db="EMBL/GenBank/DDBJ databases">
        <title>Genome assembly C_amara_ONT_v2.</title>
        <authorList>
            <person name="Yant L."/>
            <person name="Moore C."/>
            <person name="Slenker M."/>
        </authorList>
    </citation>
    <scope>NUCLEOTIDE SEQUENCE [LARGE SCALE GENOMIC DNA]</scope>
    <source>
        <tissue evidence="1">Leaf</tissue>
    </source>
</reference>
<protein>
    <submittedName>
        <fullName evidence="1">F-box/kelch-repeat protein</fullName>
    </submittedName>
</protein>
<sequence>MERGQILDMLNGNACGFIEISNYHGKLLMLWDKFVDPGSCEDKDIWCAMISIERRDDTDEVWGNIEWANVVLTVPRSCVFMHSMMNIH</sequence>
<evidence type="ECO:0000313" key="2">
    <source>
        <dbReference type="Proteomes" id="UP001558713"/>
    </source>
</evidence>
<comment type="caution">
    <text evidence="1">The sequence shown here is derived from an EMBL/GenBank/DDBJ whole genome shotgun (WGS) entry which is preliminary data.</text>
</comment>